<evidence type="ECO:0000313" key="1">
    <source>
        <dbReference type="EMBL" id="MEY8041654.1"/>
    </source>
</evidence>
<gene>
    <name evidence="1" type="ORF">AB8O55_19780</name>
</gene>
<accession>A0ABV4CLM7</accession>
<keyword evidence="2" id="KW-1185">Reference proteome</keyword>
<name>A0ABV4CLM7_9PSEU</name>
<protein>
    <submittedName>
        <fullName evidence="1">Uncharacterized protein</fullName>
    </submittedName>
</protein>
<comment type="caution">
    <text evidence="1">The sequence shown here is derived from an EMBL/GenBank/DDBJ whole genome shotgun (WGS) entry which is preliminary data.</text>
</comment>
<dbReference type="Proteomes" id="UP001564626">
    <property type="component" value="Unassembled WGS sequence"/>
</dbReference>
<evidence type="ECO:0000313" key="2">
    <source>
        <dbReference type="Proteomes" id="UP001564626"/>
    </source>
</evidence>
<dbReference type="RefSeq" id="WP_345356639.1">
    <property type="nucleotide sequence ID" value="NZ_BAABII010000003.1"/>
</dbReference>
<reference evidence="1 2" key="1">
    <citation type="submission" date="2024-08" db="EMBL/GenBank/DDBJ databases">
        <title>Genome mining of Saccharopolyspora cebuensis PGLac3 from Nigerian medicinal plant.</title>
        <authorList>
            <person name="Ezeobiora C.E."/>
            <person name="Igbokwe N.H."/>
            <person name="Amin D.H."/>
            <person name="Mendie U.E."/>
        </authorList>
    </citation>
    <scope>NUCLEOTIDE SEQUENCE [LARGE SCALE GENOMIC DNA]</scope>
    <source>
        <strain evidence="1 2">PGLac3</strain>
    </source>
</reference>
<organism evidence="1 2">
    <name type="scientific">Saccharopolyspora cebuensis</name>
    <dbReference type="NCBI Taxonomy" id="418759"/>
    <lineage>
        <taxon>Bacteria</taxon>
        <taxon>Bacillati</taxon>
        <taxon>Actinomycetota</taxon>
        <taxon>Actinomycetes</taxon>
        <taxon>Pseudonocardiales</taxon>
        <taxon>Pseudonocardiaceae</taxon>
        <taxon>Saccharopolyspora</taxon>
    </lineage>
</organism>
<sequence>MASLALLMLTLIAIAALFVALRSDADEVFDADDDRRTTDEWIDELDGGPRTR</sequence>
<proteinExistence type="predicted"/>
<dbReference type="EMBL" id="JBGEHV010000040">
    <property type="protein sequence ID" value="MEY8041654.1"/>
    <property type="molecule type" value="Genomic_DNA"/>
</dbReference>